<dbReference type="Pfam" id="PF00271">
    <property type="entry name" value="Helicase_C"/>
    <property type="match status" value="1"/>
</dbReference>
<evidence type="ECO:0000313" key="9">
    <source>
        <dbReference type="Proteomes" id="UP001162131"/>
    </source>
</evidence>
<name>A0AAU9JK45_9CILI</name>
<dbReference type="GO" id="GO:0003723">
    <property type="term" value="F:RNA binding"/>
    <property type="evidence" value="ECO:0007669"/>
    <property type="project" value="InterPro"/>
</dbReference>
<evidence type="ECO:0000259" key="6">
    <source>
        <dbReference type="PROSITE" id="PS51192"/>
    </source>
</evidence>
<feature type="compositionally biased region" description="Basic residues" evidence="5">
    <location>
        <begin position="46"/>
        <end position="55"/>
    </location>
</feature>
<dbReference type="GO" id="GO:0070478">
    <property type="term" value="P:nuclear-transcribed mRNA catabolic process, 3'-5' exonucleolytic nonsense-mediated decay"/>
    <property type="evidence" value="ECO:0007669"/>
    <property type="project" value="TreeGrafter"/>
</dbReference>
<dbReference type="GO" id="GO:0016787">
    <property type="term" value="F:hydrolase activity"/>
    <property type="evidence" value="ECO:0007669"/>
    <property type="project" value="UniProtKB-KW"/>
</dbReference>
<dbReference type="GO" id="GO:0003724">
    <property type="term" value="F:RNA helicase activity"/>
    <property type="evidence" value="ECO:0007669"/>
    <property type="project" value="InterPro"/>
</dbReference>
<dbReference type="GO" id="GO:0005524">
    <property type="term" value="F:ATP binding"/>
    <property type="evidence" value="ECO:0007669"/>
    <property type="project" value="UniProtKB-KW"/>
</dbReference>
<dbReference type="Pfam" id="PF08148">
    <property type="entry name" value="DSHCT"/>
    <property type="match status" value="1"/>
</dbReference>
<dbReference type="Gene3D" id="3.40.50.300">
    <property type="entry name" value="P-loop containing nucleotide triphosphate hydrolases"/>
    <property type="match status" value="2"/>
</dbReference>
<dbReference type="SMART" id="SM00490">
    <property type="entry name" value="HELICc"/>
    <property type="match status" value="1"/>
</dbReference>
<evidence type="ECO:0008006" key="10">
    <source>
        <dbReference type="Google" id="ProtNLM"/>
    </source>
</evidence>
<evidence type="ECO:0000259" key="7">
    <source>
        <dbReference type="PROSITE" id="PS51194"/>
    </source>
</evidence>
<dbReference type="SUPFAM" id="SSF52540">
    <property type="entry name" value="P-loop containing nucleoside triphosphate hydrolases"/>
    <property type="match status" value="1"/>
</dbReference>
<keyword evidence="1" id="KW-0547">Nucleotide-binding</keyword>
<evidence type="ECO:0000313" key="8">
    <source>
        <dbReference type="EMBL" id="CAG9326323.1"/>
    </source>
</evidence>
<accession>A0AAU9JK45</accession>
<dbReference type="InterPro" id="IPR001650">
    <property type="entry name" value="Helicase_C-like"/>
</dbReference>
<keyword evidence="9" id="KW-1185">Reference proteome</keyword>
<keyword evidence="3" id="KW-0347">Helicase</keyword>
<dbReference type="InterPro" id="IPR050699">
    <property type="entry name" value="RNA-DNA_Helicase"/>
</dbReference>
<dbReference type="InterPro" id="IPR027417">
    <property type="entry name" value="P-loop_NTPase"/>
</dbReference>
<dbReference type="FunFam" id="3.40.50.300:FF:000354">
    <property type="entry name" value="ATP-dependent RNA helicase SKI2"/>
    <property type="match status" value="1"/>
</dbReference>
<feature type="domain" description="Helicase C-terminal" evidence="7">
    <location>
        <begin position="439"/>
        <end position="611"/>
    </location>
</feature>
<gene>
    <name evidence="8" type="ORF">BSTOLATCC_MIC40752</name>
</gene>
<dbReference type="PANTHER" id="PTHR12131">
    <property type="entry name" value="ATP-DEPENDENT RNA AND DNA HELICASE"/>
    <property type="match status" value="1"/>
</dbReference>
<dbReference type="Proteomes" id="UP001162131">
    <property type="component" value="Unassembled WGS sequence"/>
</dbReference>
<evidence type="ECO:0000256" key="2">
    <source>
        <dbReference type="ARBA" id="ARBA00022801"/>
    </source>
</evidence>
<dbReference type="InterPro" id="IPR014001">
    <property type="entry name" value="Helicase_ATP-bd"/>
</dbReference>
<dbReference type="PANTHER" id="PTHR12131:SF1">
    <property type="entry name" value="ATP-DEPENDENT RNA HELICASE SUPV3L1, MITOCHONDRIAL-RELATED"/>
    <property type="match status" value="1"/>
</dbReference>
<dbReference type="InterPro" id="IPR012961">
    <property type="entry name" value="Ski2/MTR4_C"/>
</dbReference>
<dbReference type="EMBL" id="CAJZBQ010000040">
    <property type="protein sequence ID" value="CAG9326323.1"/>
    <property type="molecule type" value="Genomic_DNA"/>
</dbReference>
<feature type="compositionally biased region" description="Basic and acidic residues" evidence="5">
    <location>
        <begin position="65"/>
        <end position="76"/>
    </location>
</feature>
<dbReference type="GO" id="GO:0055087">
    <property type="term" value="C:Ski complex"/>
    <property type="evidence" value="ECO:0007669"/>
    <property type="project" value="TreeGrafter"/>
</dbReference>
<dbReference type="Pfam" id="PF00270">
    <property type="entry name" value="DEAD"/>
    <property type="match status" value="1"/>
</dbReference>
<feature type="region of interest" description="Disordered" evidence="5">
    <location>
        <begin position="1"/>
        <end position="127"/>
    </location>
</feature>
<dbReference type="CDD" id="cd18795">
    <property type="entry name" value="SF2_C_Ski2"/>
    <property type="match status" value="1"/>
</dbReference>
<feature type="domain" description="Helicase ATP-binding" evidence="6">
    <location>
        <begin position="186"/>
        <end position="342"/>
    </location>
</feature>
<dbReference type="SMART" id="SM00487">
    <property type="entry name" value="DEXDc"/>
    <property type="match status" value="1"/>
</dbReference>
<sequence length="1056" mass="121609">MSDTEFGNTESKLQDSEYKISHRGNRNKRTDEIEEMEREIIGSRQFRGRGNRGRWRNQNNRQHGRRDQDFSYRENESQNPKKWVVKSNPNQNDHGNQVKPAQKINTDIPIDIPKPQEQSMHPPPAPAQEEIKEDFNLTLPNIRSRKTKNVGFAIEDDINVEEFTKRVPVLMITYPFELDIFQKRAIMRLEEHENVFVAAHTSAGKTVVAEYAIALARQQRARVIYTSPIKALSNQKYREFKDSFEEVGILTGDVSVDPDSFCVIMTTEILRSMLYKGSSKLRDLEWVILDEVHYINDAERGVVWEEVLILLPPHVRIVMLSATAPNYMEFSDWVGRVRQQKVYVQVTFQRPVPLEHWIYAQGELYQFVDMQGVINDGVYGTVMSKLNTKDKQKGKNKNKNKNKGRGYYKSEDQQYKELVLRLQNEELLPCVIFAFSRDKVDHRGEKLSSVDLIDDDERKIVMTFANHALDRLNPIDRHLPQIEFVLKLLERGIGVHHSGILPILKEIVEILFSRGLIKVLVATETFSMGLNMPTKTVVFCELRKFDGNSNRYLLSGEYTQMSGRAGRRGKDSKGYIINFFRDKRKVPPLAELKTIVKSEARTLESQFRIRYNQVCNVLNTEGMSMNELISKSFLENSMFNNSQAQVRNQIMREKVMKSLEKTLEGDDAEQFIEFIGMMRKVNELSTTFQMMNKAPAEGNFIEIKLPRTANLPGILINKGSKIKCLIFDIDKRVESFKNSFSGGNYSIEDINVFDVITVYSTQLPKTMISVLKRMEYDDEYLEIALRELLKGRNSILPSKKIFNHQSAEFSTRDDLVKKIINHPCFTKKNRHDLWLNALNLIKYKSDLNQPKSETGSDPQDINRRIDLLKNYHYLSDLLTLELKGRVLALIDNPYNLVISECIFEGLFTKLSTEELAATVSVFVTEDRSKMEDKDWSQVSAGLDFPLKRIQAVVSEICENEEKLGIKSEMNEDGIKLSMVEVVYLWAQGKPFIEICGITSIKEGNIVRGILRVHDLLTTFIEVAEVIGDQDLKEKSRLACVSVQRDIAFAASLYISD</sequence>
<dbReference type="InterPro" id="IPR016438">
    <property type="entry name" value="SKI2-like"/>
</dbReference>
<protein>
    <recommendedName>
        <fullName evidence="10">Helicase</fullName>
    </recommendedName>
</protein>
<dbReference type="PROSITE" id="PS51194">
    <property type="entry name" value="HELICASE_CTER"/>
    <property type="match status" value="1"/>
</dbReference>
<dbReference type="Gene3D" id="1.10.3380.30">
    <property type="match status" value="1"/>
</dbReference>
<evidence type="ECO:0000256" key="4">
    <source>
        <dbReference type="ARBA" id="ARBA00022840"/>
    </source>
</evidence>
<evidence type="ECO:0000256" key="1">
    <source>
        <dbReference type="ARBA" id="ARBA00022741"/>
    </source>
</evidence>
<reference evidence="8" key="1">
    <citation type="submission" date="2021-09" db="EMBL/GenBank/DDBJ databases">
        <authorList>
            <consortium name="AG Swart"/>
            <person name="Singh M."/>
            <person name="Singh A."/>
            <person name="Seah K."/>
            <person name="Emmerich C."/>
        </authorList>
    </citation>
    <scope>NUCLEOTIDE SEQUENCE</scope>
    <source>
        <strain evidence="8">ATCC30299</strain>
    </source>
</reference>
<dbReference type="PIRSF" id="PIRSF005198">
    <property type="entry name" value="Antiviral_helicase_SKI2"/>
    <property type="match status" value="1"/>
</dbReference>
<evidence type="ECO:0000256" key="3">
    <source>
        <dbReference type="ARBA" id="ARBA00022806"/>
    </source>
</evidence>
<dbReference type="SMART" id="SM01142">
    <property type="entry name" value="DSHCT"/>
    <property type="match status" value="1"/>
</dbReference>
<proteinExistence type="predicted"/>
<dbReference type="InterPro" id="IPR011545">
    <property type="entry name" value="DEAD/DEAH_box_helicase_dom"/>
</dbReference>
<keyword evidence="4" id="KW-0067">ATP-binding</keyword>
<keyword evidence="2" id="KW-0378">Hydrolase</keyword>
<comment type="caution">
    <text evidence="8">The sequence shown here is derived from an EMBL/GenBank/DDBJ whole genome shotgun (WGS) entry which is preliminary data.</text>
</comment>
<dbReference type="AlphaFoldDB" id="A0AAU9JK45"/>
<dbReference type="PROSITE" id="PS51192">
    <property type="entry name" value="HELICASE_ATP_BIND_1"/>
    <property type="match status" value="1"/>
</dbReference>
<feature type="compositionally biased region" description="Polar residues" evidence="5">
    <location>
        <begin position="1"/>
        <end position="11"/>
    </location>
</feature>
<organism evidence="8 9">
    <name type="scientific">Blepharisma stoltei</name>
    <dbReference type="NCBI Taxonomy" id="1481888"/>
    <lineage>
        <taxon>Eukaryota</taxon>
        <taxon>Sar</taxon>
        <taxon>Alveolata</taxon>
        <taxon>Ciliophora</taxon>
        <taxon>Postciliodesmatophora</taxon>
        <taxon>Heterotrichea</taxon>
        <taxon>Heterotrichida</taxon>
        <taxon>Blepharismidae</taxon>
        <taxon>Blepharisma</taxon>
    </lineage>
</organism>
<evidence type="ECO:0000256" key="5">
    <source>
        <dbReference type="SAM" id="MobiDB-lite"/>
    </source>
</evidence>